<reference evidence="2 3" key="1">
    <citation type="submission" date="2021-05" db="EMBL/GenBank/DDBJ databases">
        <title>Culturable bacteria isolated from Daya Bay.</title>
        <authorList>
            <person name="Zheng W."/>
            <person name="Yu S."/>
            <person name="Huang Y."/>
        </authorList>
    </citation>
    <scope>NUCLEOTIDE SEQUENCE [LARGE SCALE GENOMIC DNA]</scope>
    <source>
        <strain evidence="2 3">DP4N28-5</strain>
    </source>
</reference>
<accession>A0ABS6SYD2</accession>
<gene>
    <name evidence="2" type="ORF">KJP28_02330</name>
</gene>
<name>A0ABS6SYD2_9RHOB</name>
<evidence type="ECO:0000313" key="2">
    <source>
        <dbReference type="EMBL" id="MBV7377745.1"/>
    </source>
</evidence>
<dbReference type="InterPro" id="IPR051531">
    <property type="entry name" value="N-acetyltransferase"/>
</dbReference>
<evidence type="ECO:0000313" key="3">
    <source>
        <dbReference type="Proteomes" id="UP000756530"/>
    </source>
</evidence>
<dbReference type="RefSeq" id="WP_218390618.1">
    <property type="nucleotide sequence ID" value="NZ_JAHUZE010000001.1"/>
</dbReference>
<dbReference type="PANTHER" id="PTHR43792">
    <property type="entry name" value="GNAT FAMILY, PUTATIVE (AFU_ORTHOLOGUE AFUA_3G00765)-RELATED-RELATED"/>
    <property type="match status" value="1"/>
</dbReference>
<dbReference type="PANTHER" id="PTHR43792:SF1">
    <property type="entry name" value="N-ACETYLTRANSFERASE DOMAIN-CONTAINING PROTEIN"/>
    <property type="match status" value="1"/>
</dbReference>
<organism evidence="2 3">
    <name type="scientific">Maritimibacter dapengensis</name>
    <dbReference type="NCBI Taxonomy" id="2836868"/>
    <lineage>
        <taxon>Bacteria</taxon>
        <taxon>Pseudomonadati</taxon>
        <taxon>Pseudomonadota</taxon>
        <taxon>Alphaproteobacteria</taxon>
        <taxon>Rhodobacterales</taxon>
        <taxon>Roseobacteraceae</taxon>
        <taxon>Maritimibacter</taxon>
    </lineage>
</organism>
<dbReference type="EMBL" id="JAHUZE010000001">
    <property type="protein sequence ID" value="MBV7377745.1"/>
    <property type="molecule type" value="Genomic_DNA"/>
</dbReference>
<dbReference type="Proteomes" id="UP000756530">
    <property type="component" value="Unassembled WGS sequence"/>
</dbReference>
<proteinExistence type="predicted"/>
<evidence type="ECO:0000259" key="1">
    <source>
        <dbReference type="PROSITE" id="PS51186"/>
    </source>
</evidence>
<keyword evidence="3" id="KW-1185">Reference proteome</keyword>
<dbReference type="PROSITE" id="PS51186">
    <property type="entry name" value="GNAT"/>
    <property type="match status" value="1"/>
</dbReference>
<dbReference type="InterPro" id="IPR000182">
    <property type="entry name" value="GNAT_dom"/>
</dbReference>
<comment type="caution">
    <text evidence="2">The sequence shown here is derived from an EMBL/GenBank/DDBJ whole genome shotgun (WGS) entry which is preliminary data.</text>
</comment>
<protein>
    <submittedName>
        <fullName evidence="2">GNAT family N-acetyltransferase</fullName>
    </submittedName>
</protein>
<dbReference type="Pfam" id="PF13302">
    <property type="entry name" value="Acetyltransf_3"/>
    <property type="match status" value="1"/>
</dbReference>
<feature type="domain" description="N-acetyltransferase" evidence="1">
    <location>
        <begin position="36"/>
        <end position="204"/>
    </location>
</feature>
<sequence>MAVQTTYPWETPNPGAAADFAAGLRAQLPVLTTERLTLRAPTLDDFDAYRDILMSDRAIHMDGPLSREAAWLDFAQCVANWVLRGHGLWVIEETATGSTLGFTLICMETGDQEPELGWFLLEEAEGRGFASEAAAAAKAHGIRTLALPALVSYIDRVNTRSIALAEKIGGWADEDAARALGQDGVIVYRHWPLPETDGGMEAYA</sequence>